<dbReference type="RefSeq" id="WP_141492939.1">
    <property type="nucleotide sequence ID" value="NZ_CP032485.1"/>
</dbReference>
<proteinExistence type="predicted"/>
<dbReference type="AlphaFoldDB" id="A0A4Y6V9P6"/>
<dbReference type="EMBL" id="CP032485">
    <property type="protein sequence ID" value="QDH25085.1"/>
    <property type="molecule type" value="Genomic_DNA"/>
</dbReference>
<keyword evidence="1" id="KW-0812">Transmembrane</keyword>
<evidence type="ECO:0000313" key="2">
    <source>
        <dbReference type="EMBL" id="QDH25085.1"/>
    </source>
</evidence>
<keyword evidence="1" id="KW-1133">Transmembrane helix</keyword>
<evidence type="ECO:0000256" key="1">
    <source>
        <dbReference type="SAM" id="Phobius"/>
    </source>
</evidence>
<dbReference type="OrthoDB" id="7275781at2"/>
<organism evidence="2 3">
    <name type="scientific">Neokomagataea tanensis</name>
    <dbReference type="NCBI Taxonomy" id="661191"/>
    <lineage>
        <taxon>Bacteria</taxon>
        <taxon>Pseudomonadati</taxon>
        <taxon>Pseudomonadota</taxon>
        <taxon>Alphaproteobacteria</taxon>
        <taxon>Acetobacterales</taxon>
        <taxon>Acetobacteraceae</taxon>
        <taxon>Neokomagataea</taxon>
    </lineage>
</organism>
<dbReference type="KEGG" id="ntn:D5366_07525"/>
<evidence type="ECO:0008006" key="4">
    <source>
        <dbReference type="Google" id="ProtNLM"/>
    </source>
</evidence>
<accession>A0A4Y6V9P6</accession>
<name>A0A4Y6V9P6_9PROT</name>
<evidence type="ECO:0000313" key="3">
    <source>
        <dbReference type="Proteomes" id="UP000317214"/>
    </source>
</evidence>
<keyword evidence="3" id="KW-1185">Reference proteome</keyword>
<gene>
    <name evidence="2" type="ORF">D5366_07525</name>
</gene>
<dbReference type="Proteomes" id="UP000317214">
    <property type="component" value="Chromosome"/>
</dbReference>
<reference evidence="2 3" key="1">
    <citation type="submission" date="2018-09" db="EMBL/GenBank/DDBJ databases">
        <title>The complete genome sequence of Neokomagataea tanensis NBRC 106556(T).</title>
        <authorList>
            <person name="Chua K.-O."/>
            <person name="See-Too W.-S."/>
            <person name="Hong K.-W."/>
            <person name="Yin W.-F."/>
            <person name="Chan K.-G."/>
        </authorList>
    </citation>
    <scope>NUCLEOTIDE SEQUENCE [LARGE SCALE GENOMIC DNA]</scope>
    <source>
        <strain evidence="3">AH13 \ NBRC 106556</strain>
    </source>
</reference>
<feature type="transmembrane region" description="Helical" evidence="1">
    <location>
        <begin position="6"/>
        <end position="27"/>
    </location>
</feature>
<keyword evidence="1" id="KW-0472">Membrane</keyword>
<sequence length="96" mass="10319">MSLHQLIFACIMLCIILGIIVGLKPFLARFSSMGGKKTSSEKLLVLEAQLALDRVRRLSLVQCGQKQILVLSGGTTDVLLDCTQASGFASLLEEAP</sequence>
<protein>
    <recommendedName>
        <fullName evidence="4">Flagellar assembly protein FliO</fullName>
    </recommendedName>
</protein>